<evidence type="ECO:0000313" key="2">
    <source>
        <dbReference type="Proteomes" id="UP001154282"/>
    </source>
</evidence>
<dbReference type="Proteomes" id="UP001154282">
    <property type="component" value="Unassembled WGS sequence"/>
</dbReference>
<protein>
    <submittedName>
        <fullName evidence="1">Uncharacterized protein</fullName>
    </submittedName>
</protein>
<sequence length="204" mass="24006">MVKCRMPPHLLMLHKSTKYVTLSLVTTQIKITNVIEKLASWAGRKLIEWSLSSRSVRLLLIRPPILLQQLGPGLDGLQKLGLQPHRLPQQPNQPPFNLRPSSSFLLLRRSHPPRHRLQRTHAATARLLPQHQLRFVYAPSFHRAIEPVQARPPREFTQIPLARRHHLLRVLPRRVERDHDARFPLARDLRQRLPEVRKRDCLWR</sequence>
<comment type="caution">
    <text evidence="1">The sequence shown here is derived from an EMBL/GenBank/DDBJ whole genome shotgun (WGS) entry which is preliminary data.</text>
</comment>
<keyword evidence="2" id="KW-1185">Reference proteome</keyword>
<name>A0AAV0GWI3_9ROSI</name>
<dbReference type="EMBL" id="CAMGYJ010000002">
    <property type="protein sequence ID" value="CAI0377002.1"/>
    <property type="molecule type" value="Genomic_DNA"/>
</dbReference>
<reference evidence="1" key="1">
    <citation type="submission" date="2022-08" db="EMBL/GenBank/DDBJ databases">
        <authorList>
            <person name="Gutierrez-Valencia J."/>
        </authorList>
    </citation>
    <scope>NUCLEOTIDE SEQUENCE</scope>
</reference>
<accession>A0AAV0GWI3</accession>
<gene>
    <name evidence="1" type="ORF">LITE_LOCUS1266</name>
</gene>
<dbReference type="AlphaFoldDB" id="A0AAV0GWI3"/>
<organism evidence="1 2">
    <name type="scientific">Linum tenue</name>
    <dbReference type="NCBI Taxonomy" id="586396"/>
    <lineage>
        <taxon>Eukaryota</taxon>
        <taxon>Viridiplantae</taxon>
        <taxon>Streptophyta</taxon>
        <taxon>Embryophyta</taxon>
        <taxon>Tracheophyta</taxon>
        <taxon>Spermatophyta</taxon>
        <taxon>Magnoliopsida</taxon>
        <taxon>eudicotyledons</taxon>
        <taxon>Gunneridae</taxon>
        <taxon>Pentapetalae</taxon>
        <taxon>rosids</taxon>
        <taxon>fabids</taxon>
        <taxon>Malpighiales</taxon>
        <taxon>Linaceae</taxon>
        <taxon>Linum</taxon>
    </lineage>
</organism>
<evidence type="ECO:0000313" key="1">
    <source>
        <dbReference type="EMBL" id="CAI0377002.1"/>
    </source>
</evidence>
<proteinExistence type="predicted"/>